<dbReference type="AlphaFoldDB" id="A0A429VD17"/>
<dbReference type="Gene3D" id="3.40.50.12580">
    <property type="match status" value="1"/>
</dbReference>
<dbReference type="EMBL" id="RWJF01000001">
    <property type="protein sequence ID" value="RST31732.1"/>
    <property type="molecule type" value="Genomic_DNA"/>
</dbReference>
<reference evidence="1 2" key="1">
    <citation type="submission" date="2018-12" db="EMBL/GenBank/DDBJ databases">
        <title>Sphingomonas sp. HMF7854 Genome sequencing and assembly.</title>
        <authorList>
            <person name="Cha I."/>
            <person name="Kang H."/>
            <person name="Kim H."/>
            <person name="Kang J."/>
            <person name="Joh K."/>
        </authorList>
    </citation>
    <scope>NUCLEOTIDE SEQUENCE [LARGE SCALE GENOMIC DNA]</scope>
    <source>
        <strain evidence="1 2">HMF7854</strain>
    </source>
</reference>
<evidence type="ECO:0000313" key="1">
    <source>
        <dbReference type="EMBL" id="RST31732.1"/>
    </source>
</evidence>
<evidence type="ECO:0000313" key="2">
    <source>
        <dbReference type="Proteomes" id="UP000274661"/>
    </source>
</evidence>
<protein>
    <recommendedName>
        <fullName evidence="3">Glycosyl transferase</fullName>
    </recommendedName>
</protein>
<evidence type="ECO:0008006" key="3">
    <source>
        <dbReference type="Google" id="ProtNLM"/>
    </source>
</evidence>
<sequence length="398" mass="44323">MPGPTKRRIGFLFNHDQAHQIAHSLPIAFALIDGGFDGEILLAVSNDHLEREVRRVAGDRLGRQVQLVRLGLGAGARRLDHALGELVPAGKILLYRDNLDFFRSLDLLVVSEKTSLLLKKRYRLDNLKIVHTRHGAGDRAIGFDPASRGFDLVLCSGPLIRRRLIADAGVDAARIRIVGYPKFDLVEPARPRSPLFSGSGTTTLYNPHPSPHLSSWFRDGRAVLDQFVGGGCDNLVFAPHVMLFQRRVVVTIDRLSLKRPGRIATDYLRSDHLKIDLGSTASTDMSYTLGADVYLGDASSQVYEFLLRPRPCIFLDSHRQRWRDNPNFAHWTAGQVINDPADLPAALERSQRLHSQHYRAVQEALFADRFDLNGRPSSVRAAAAVMELAGERKLLQAA</sequence>
<dbReference type="InterPro" id="IPR043148">
    <property type="entry name" value="TagF_C"/>
</dbReference>
<proteinExistence type="predicted"/>
<name>A0A429VD17_9SPHN</name>
<dbReference type="OrthoDB" id="8437129at2"/>
<dbReference type="RefSeq" id="WP_126719671.1">
    <property type="nucleotide sequence ID" value="NZ_RWJF01000001.1"/>
</dbReference>
<organism evidence="1 2">
    <name type="scientific">Sphingomonas ginkgonis</name>
    <dbReference type="NCBI Taxonomy" id="2315330"/>
    <lineage>
        <taxon>Bacteria</taxon>
        <taxon>Pseudomonadati</taxon>
        <taxon>Pseudomonadota</taxon>
        <taxon>Alphaproteobacteria</taxon>
        <taxon>Sphingomonadales</taxon>
        <taxon>Sphingomonadaceae</taxon>
        <taxon>Sphingomonas</taxon>
    </lineage>
</organism>
<gene>
    <name evidence="1" type="ORF">HMF7854_13450</name>
</gene>
<accession>A0A429VD17</accession>
<dbReference type="Proteomes" id="UP000274661">
    <property type="component" value="Unassembled WGS sequence"/>
</dbReference>
<dbReference type="SUPFAM" id="SSF53756">
    <property type="entry name" value="UDP-Glycosyltransferase/glycogen phosphorylase"/>
    <property type="match status" value="1"/>
</dbReference>
<keyword evidence="2" id="KW-1185">Reference proteome</keyword>
<comment type="caution">
    <text evidence="1">The sequence shown here is derived from an EMBL/GenBank/DDBJ whole genome shotgun (WGS) entry which is preliminary data.</text>
</comment>